<reference evidence="1" key="1">
    <citation type="submission" date="2020-08" db="EMBL/GenBank/DDBJ databases">
        <title>Multicomponent nature underlies the extraordinary mechanical properties of spider dragline silk.</title>
        <authorList>
            <person name="Kono N."/>
            <person name="Nakamura H."/>
            <person name="Mori M."/>
            <person name="Yoshida Y."/>
            <person name="Ohtoshi R."/>
            <person name="Malay A.D."/>
            <person name="Moran D.A.P."/>
            <person name="Tomita M."/>
            <person name="Numata K."/>
            <person name="Arakawa K."/>
        </authorList>
    </citation>
    <scope>NUCLEOTIDE SEQUENCE</scope>
</reference>
<comment type="caution">
    <text evidence="1">The sequence shown here is derived from an EMBL/GenBank/DDBJ whole genome shotgun (WGS) entry which is preliminary data.</text>
</comment>
<proteinExistence type="predicted"/>
<protein>
    <submittedName>
        <fullName evidence="1">Uncharacterized protein</fullName>
    </submittedName>
</protein>
<evidence type="ECO:0000313" key="1">
    <source>
        <dbReference type="EMBL" id="GFY60179.1"/>
    </source>
</evidence>
<gene>
    <name evidence="1" type="ORF">TNIN_325241</name>
</gene>
<dbReference type="EMBL" id="BMAV01013026">
    <property type="protein sequence ID" value="GFY60179.1"/>
    <property type="molecule type" value="Genomic_DNA"/>
</dbReference>
<keyword evidence="2" id="KW-1185">Reference proteome</keyword>
<accession>A0A8X6XWV8</accession>
<name>A0A8X6XWV8_9ARAC</name>
<dbReference type="AlphaFoldDB" id="A0A8X6XWV8"/>
<dbReference type="Proteomes" id="UP000886998">
    <property type="component" value="Unassembled WGS sequence"/>
</dbReference>
<organism evidence="1 2">
    <name type="scientific">Trichonephila inaurata madagascariensis</name>
    <dbReference type="NCBI Taxonomy" id="2747483"/>
    <lineage>
        <taxon>Eukaryota</taxon>
        <taxon>Metazoa</taxon>
        <taxon>Ecdysozoa</taxon>
        <taxon>Arthropoda</taxon>
        <taxon>Chelicerata</taxon>
        <taxon>Arachnida</taxon>
        <taxon>Araneae</taxon>
        <taxon>Araneomorphae</taxon>
        <taxon>Entelegynae</taxon>
        <taxon>Araneoidea</taxon>
        <taxon>Nephilidae</taxon>
        <taxon>Trichonephila</taxon>
        <taxon>Trichonephila inaurata</taxon>
    </lineage>
</organism>
<sequence>MGKTDAGESTDKNSVMSFHVNDKISGLMATRYTGILGTQERKGTRQELERARRRTFQTEFKKWIDGRYVVSLHGLQGHPPFPQRGRNLAERRLKIVLNFPFEEDRKLGKQNEGVFSEWLQEGVIEEVKELFRTKKGPLFTSWGSN</sequence>
<evidence type="ECO:0000313" key="2">
    <source>
        <dbReference type="Proteomes" id="UP000886998"/>
    </source>
</evidence>